<accession>A0A3A4KHR7</accession>
<name>A0A3A4KHR7_9NOCA</name>
<feature type="region of interest" description="Disordered" evidence="1">
    <location>
        <begin position="1"/>
        <end position="21"/>
    </location>
</feature>
<evidence type="ECO:0000256" key="1">
    <source>
        <dbReference type="SAM" id="MobiDB-lite"/>
    </source>
</evidence>
<proteinExistence type="predicted"/>
<sequence length="72" mass="7498">MHVLAPLGGGRSELPNDSSPGTFVVEYSAAPRIERVADSSRAVGPVRAVQRVPAAGFACIESMTIVADTFDP</sequence>
<dbReference type="AlphaFoldDB" id="A0A3A4KHR7"/>
<organism evidence="2 3">
    <name type="scientific">Nocardia panacis</name>
    <dbReference type="NCBI Taxonomy" id="2340916"/>
    <lineage>
        <taxon>Bacteria</taxon>
        <taxon>Bacillati</taxon>
        <taxon>Actinomycetota</taxon>
        <taxon>Actinomycetes</taxon>
        <taxon>Mycobacteriales</taxon>
        <taxon>Nocardiaceae</taxon>
        <taxon>Nocardia</taxon>
    </lineage>
</organism>
<keyword evidence="3" id="KW-1185">Reference proteome</keyword>
<evidence type="ECO:0000313" key="3">
    <source>
        <dbReference type="Proteomes" id="UP000266677"/>
    </source>
</evidence>
<dbReference type="EMBL" id="QZFU01000018">
    <property type="protein sequence ID" value="RJO75628.1"/>
    <property type="molecule type" value="Genomic_DNA"/>
</dbReference>
<protein>
    <submittedName>
        <fullName evidence="2">Uncharacterized protein</fullName>
    </submittedName>
</protein>
<dbReference type="Proteomes" id="UP000266677">
    <property type="component" value="Unassembled WGS sequence"/>
</dbReference>
<evidence type="ECO:0000313" key="2">
    <source>
        <dbReference type="EMBL" id="RJO75628.1"/>
    </source>
</evidence>
<gene>
    <name evidence="2" type="ORF">D5S18_14485</name>
</gene>
<reference evidence="2 3" key="1">
    <citation type="submission" date="2018-09" db="EMBL/GenBank/DDBJ databases">
        <title>YIM PH21274 draft genome.</title>
        <authorList>
            <person name="Miao C."/>
        </authorList>
    </citation>
    <scope>NUCLEOTIDE SEQUENCE [LARGE SCALE GENOMIC DNA]</scope>
    <source>
        <strain evidence="2 3">YIM PH 21724</strain>
    </source>
</reference>
<comment type="caution">
    <text evidence="2">The sequence shown here is derived from an EMBL/GenBank/DDBJ whole genome shotgun (WGS) entry which is preliminary data.</text>
</comment>